<dbReference type="EMBL" id="CP000561">
    <property type="protein sequence ID" value="ABO08959.1"/>
    <property type="molecule type" value="Genomic_DNA"/>
</dbReference>
<dbReference type="InterPro" id="IPR027417">
    <property type="entry name" value="P-loop_NTPase"/>
</dbReference>
<dbReference type="InterPro" id="IPR003724">
    <property type="entry name" value="CblAdoTrfase_CobA"/>
</dbReference>
<dbReference type="OrthoDB" id="24392at2157"/>
<dbReference type="Proteomes" id="UP000001431">
    <property type="component" value="Chromosome"/>
</dbReference>
<dbReference type="Gene3D" id="3.40.50.300">
    <property type="entry name" value="P-loop containing nucleotide triphosphate hydrolases"/>
    <property type="match status" value="2"/>
</dbReference>
<dbReference type="SUPFAM" id="SSF52540">
    <property type="entry name" value="P-loop containing nucleoside triphosphate hydrolases"/>
    <property type="match status" value="1"/>
</dbReference>
<dbReference type="GO" id="GO:0009236">
    <property type="term" value="P:cobalamin biosynthetic process"/>
    <property type="evidence" value="ECO:0007669"/>
    <property type="project" value="InterPro"/>
</dbReference>
<evidence type="ECO:0000313" key="2">
    <source>
        <dbReference type="Proteomes" id="UP000001431"/>
    </source>
</evidence>
<dbReference type="GO" id="GO:0005524">
    <property type="term" value="F:ATP binding"/>
    <property type="evidence" value="ECO:0007669"/>
    <property type="project" value="InterPro"/>
</dbReference>
<dbReference type="STRING" id="410359.Pcal_1540"/>
<protein>
    <submittedName>
        <fullName evidence="1">Cob(I)yrinic acid a,c-diamide adenosyltransferase</fullName>
        <ecNumber evidence="1">2.5.1.17</ecNumber>
    </submittedName>
</protein>
<dbReference type="HOGENOM" id="CLU_088595_2_0_2"/>
<reference evidence="1" key="1">
    <citation type="submission" date="2007-02" db="EMBL/GenBank/DDBJ databases">
        <title>Complete sequence of Pyrobaculum calidifontis JCM 11548.</title>
        <authorList>
            <consortium name="US DOE Joint Genome Institute"/>
            <person name="Copeland A."/>
            <person name="Lucas S."/>
            <person name="Lapidus A."/>
            <person name="Barry K."/>
            <person name="Glavina del Rio T."/>
            <person name="Dalin E."/>
            <person name="Tice H."/>
            <person name="Pitluck S."/>
            <person name="Chain P."/>
            <person name="Malfatti S."/>
            <person name="Shin M."/>
            <person name="Vergez L."/>
            <person name="Schmutz J."/>
            <person name="Larimer F."/>
            <person name="Land M."/>
            <person name="Hauser L."/>
            <person name="Kyrpides N."/>
            <person name="Mikhailova N."/>
            <person name="Cozen A.E."/>
            <person name="Fitz-Gibbon S.T."/>
            <person name="House C.H."/>
            <person name="Saltikov C."/>
            <person name="Lowe T.M."/>
            <person name="Richardson P."/>
        </authorList>
    </citation>
    <scope>NUCLEOTIDE SEQUENCE [LARGE SCALE GENOMIC DNA]</scope>
    <source>
        <strain evidence="1">JCM 11548</strain>
    </source>
</reference>
<keyword evidence="1" id="KW-0808">Transferase</keyword>
<organism evidence="1 2">
    <name type="scientific">Pyrobaculum calidifontis (strain DSM 21063 / JCM 11548 / VA1)</name>
    <dbReference type="NCBI Taxonomy" id="410359"/>
    <lineage>
        <taxon>Archaea</taxon>
        <taxon>Thermoproteota</taxon>
        <taxon>Thermoprotei</taxon>
        <taxon>Thermoproteales</taxon>
        <taxon>Thermoproteaceae</taxon>
        <taxon>Pyrobaculum</taxon>
    </lineage>
</organism>
<sequence length="154" mass="17245">MRLAFTGSGKGKTSAALGIALRAWGHGLRVLYVGVMKTPFYMGEEVGEYKAMRRLGIDAVYLTDLRSPAALLEYALSQGDSYDVVVLDELLYAVRQDLLEPRHLGDLARLRSHVVVTGGYWEEGFGGYFDLVTRLDNVKHYYQRGVLAIRGLDW</sequence>
<proteinExistence type="predicted"/>
<dbReference type="RefSeq" id="WP_011850217.1">
    <property type="nucleotide sequence ID" value="NC_009073.1"/>
</dbReference>
<dbReference type="EC" id="2.5.1.17" evidence="1"/>
<name>A3MWE2_PYRCJ</name>
<gene>
    <name evidence="1" type="ordered locus">Pcal_1540</name>
</gene>
<dbReference type="AlphaFoldDB" id="A3MWE2"/>
<dbReference type="GeneID" id="4909282"/>
<accession>A3MWE2</accession>
<dbReference type="GO" id="GO:0008817">
    <property type="term" value="F:corrinoid adenosyltransferase activity"/>
    <property type="evidence" value="ECO:0007669"/>
    <property type="project" value="UniProtKB-EC"/>
</dbReference>
<dbReference type="Pfam" id="PF02572">
    <property type="entry name" value="CobA_CobO_BtuR"/>
    <property type="match status" value="1"/>
</dbReference>
<evidence type="ECO:0000313" key="1">
    <source>
        <dbReference type="EMBL" id="ABO08959.1"/>
    </source>
</evidence>
<dbReference type="eggNOG" id="arCOG04678">
    <property type="taxonomic scope" value="Archaea"/>
</dbReference>
<dbReference type="PANTHER" id="PTHR46638">
    <property type="entry name" value="CORRINOID ADENOSYLTRANSFERASE"/>
    <property type="match status" value="1"/>
</dbReference>
<dbReference type="KEGG" id="pcl:Pcal_1540"/>
<dbReference type="PANTHER" id="PTHR46638:SF1">
    <property type="entry name" value="CORRINOID ADENOSYLTRANSFERASE"/>
    <property type="match status" value="1"/>
</dbReference>
<keyword evidence="2" id="KW-1185">Reference proteome</keyword>